<dbReference type="AlphaFoldDB" id="A0A2A6CMP9"/>
<dbReference type="Gene3D" id="1.20.1250.20">
    <property type="entry name" value="MFS general substrate transporter like domains"/>
    <property type="match status" value="1"/>
</dbReference>
<dbReference type="GO" id="GO:0015149">
    <property type="term" value="F:hexose transmembrane transporter activity"/>
    <property type="evidence" value="ECO:0000318"/>
    <property type="project" value="GO_Central"/>
</dbReference>
<dbReference type="PANTHER" id="PTHR23503">
    <property type="entry name" value="SOLUTE CARRIER FAMILY 2"/>
    <property type="match status" value="1"/>
</dbReference>
<dbReference type="PANTHER" id="PTHR23503:SF29">
    <property type="entry name" value="MAJOR FACILITATOR SUPERFAMILY (MFS) PROFILE DOMAIN-CONTAINING PROTEIN"/>
    <property type="match status" value="1"/>
</dbReference>
<keyword evidence="2" id="KW-0812">Transmembrane</keyword>
<dbReference type="SUPFAM" id="SSF103473">
    <property type="entry name" value="MFS general substrate transporter"/>
    <property type="match status" value="1"/>
</dbReference>
<protein>
    <submittedName>
        <fullName evidence="5">Membrane transporter</fullName>
    </submittedName>
</protein>
<keyword evidence="4" id="KW-0472">Membrane</keyword>
<evidence type="ECO:0000313" key="6">
    <source>
        <dbReference type="Proteomes" id="UP000005239"/>
    </source>
</evidence>
<dbReference type="Proteomes" id="UP000005239">
    <property type="component" value="Unassembled WGS sequence"/>
</dbReference>
<sequence length="498" mass="55310">MLNLHMLSMSIQIAFSCMGSLGFATTFLNTPVEEFKEYLNASYGGEMTSEGYNSLWNWIQNSWLLGFFIGMLLSPLLNDRYGRKGRFFSSIASAIAFQSIVLYLQEFPPNEHRGASSYTSDIIFSFFCFVGMTLGTEQLLGDNLSLLMIVQVLICGISVLVTVRLHESPKCLLIKKNDEAATRASIRFFWGTEHTPSEEEEESSSAQSFKDIVTIFTDPALRKTLLLGLAAVEMTVPLWMFLFNSTDLLLDLNTDKMVSQWTSSGMVIGYFIGSIIGSNLIDRIGRRLLFIPASAIATACIGLVTAAFYLKPIVPHSEYIAVGAMLLYGFIYGTGIGSIAWFIAAELSPQRYRSLIQSTVAAVNTIQSATFTFAVMPLYRLFGAWVFLVLFCLVCTICNVYLYWYLPETKGRPIADVTDEIRTQFVHLDGAMRPDAIAPPPLLTVPLRTSRPANLIHQSQFSFTTGSQSGNDNSSMPPSPSFSALDTMVRKNYISLFI</sequence>
<reference evidence="5" key="2">
    <citation type="submission" date="2022-06" db="UniProtKB">
        <authorList>
            <consortium name="EnsemblMetazoa"/>
        </authorList>
    </citation>
    <scope>IDENTIFICATION</scope>
    <source>
        <strain evidence="5">PS312</strain>
    </source>
</reference>
<dbReference type="PROSITE" id="PS00216">
    <property type="entry name" value="SUGAR_TRANSPORT_1"/>
    <property type="match status" value="1"/>
</dbReference>
<evidence type="ECO:0000256" key="2">
    <source>
        <dbReference type="ARBA" id="ARBA00022692"/>
    </source>
</evidence>
<accession>A0A2A6CMP9</accession>
<proteinExistence type="predicted"/>
<dbReference type="InterPro" id="IPR036259">
    <property type="entry name" value="MFS_trans_sf"/>
</dbReference>
<dbReference type="InterPro" id="IPR045263">
    <property type="entry name" value="GLUT"/>
</dbReference>
<dbReference type="Pfam" id="PF00083">
    <property type="entry name" value="Sugar_tr"/>
    <property type="match status" value="1"/>
</dbReference>
<organism evidence="5 6">
    <name type="scientific">Pristionchus pacificus</name>
    <name type="common">Parasitic nematode worm</name>
    <dbReference type="NCBI Taxonomy" id="54126"/>
    <lineage>
        <taxon>Eukaryota</taxon>
        <taxon>Metazoa</taxon>
        <taxon>Ecdysozoa</taxon>
        <taxon>Nematoda</taxon>
        <taxon>Chromadorea</taxon>
        <taxon>Rhabditida</taxon>
        <taxon>Rhabditina</taxon>
        <taxon>Diplogasteromorpha</taxon>
        <taxon>Diplogasteroidea</taxon>
        <taxon>Neodiplogasteridae</taxon>
        <taxon>Pristionchus</taxon>
    </lineage>
</organism>
<accession>A0A8R1U427</accession>
<dbReference type="OrthoDB" id="4142200at2759"/>
<gene>
    <name evidence="5" type="primary">WBGene00092682</name>
</gene>
<evidence type="ECO:0000256" key="4">
    <source>
        <dbReference type="ARBA" id="ARBA00023136"/>
    </source>
</evidence>
<keyword evidence="3" id="KW-1133">Transmembrane helix</keyword>
<evidence type="ECO:0000256" key="3">
    <source>
        <dbReference type="ARBA" id="ARBA00022989"/>
    </source>
</evidence>
<dbReference type="GO" id="GO:0015749">
    <property type="term" value="P:monosaccharide transmembrane transport"/>
    <property type="evidence" value="ECO:0000318"/>
    <property type="project" value="GO_Central"/>
</dbReference>
<reference evidence="6" key="1">
    <citation type="journal article" date="2008" name="Nat. Genet.">
        <title>The Pristionchus pacificus genome provides a unique perspective on nematode lifestyle and parasitism.</title>
        <authorList>
            <person name="Dieterich C."/>
            <person name="Clifton S.W."/>
            <person name="Schuster L.N."/>
            <person name="Chinwalla A."/>
            <person name="Delehaunty K."/>
            <person name="Dinkelacker I."/>
            <person name="Fulton L."/>
            <person name="Fulton R."/>
            <person name="Godfrey J."/>
            <person name="Minx P."/>
            <person name="Mitreva M."/>
            <person name="Roeseler W."/>
            <person name="Tian H."/>
            <person name="Witte H."/>
            <person name="Yang S.P."/>
            <person name="Wilson R.K."/>
            <person name="Sommer R.J."/>
        </authorList>
    </citation>
    <scope>NUCLEOTIDE SEQUENCE [LARGE SCALE GENOMIC DNA]</scope>
    <source>
        <strain evidence="6">PS312</strain>
    </source>
</reference>
<dbReference type="InterPro" id="IPR005829">
    <property type="entry name" value="Sugar_transporter_CS"/>
</dbReference>
<keyword evidence="6" id="KW-1185">Reference proteome</keyword>
<dbReference type="EnsemblMetazoa" id="PPA03128.1">
    <property type="protein sequence ID" value="PPA03128.1"/>
    <property type="gene ID" value="WBGene00092682"/>
</dbReference>
<dbReference type="PROSITE" id="PS50850">
    <property type="entry name" value="MFS"/>
    <property type="match status" value="1"/>
</dbReference>
<comment type="subcellular location">
    <subcellularLocation>
        <location evidence="1">Membrane</location>
        <topology evidence="1">Multi-pass membrane protein</topology>
    </subcellularLocation>
</comment>
<evidence type="ECO:0000256" key="1">
    <source>
        <dbReference type="ARBA" id="ARBA00004141"/>
    </source>
</evidence>
<dbReference type="GO" id="GO:0016020">
    <property type="term" value="C:membrane"/>
    <property type="evidence" value="ECO:0000318"/>
    <property type="project" value="GO_Central"/>
</dbReference>
<dbReference type="InterPro" id="IPR005828">
    <property type="entry name" value="MFS_sugar_transport-like"/>
</dbReference>
<dbReference type="InterPro" id="IPR020846">
    <property type="entry name" value="MFS_dom"/>
</dbReference>
<evidence type="ECO:0000313" key="5">
    <source>
        <dbReference type="EnsemblMetazoa" id="PPA03128.1"/>
    </source>
</evidence>
<name>A0A2A6CMP9_PRIPA</name>